<dbReference type="Pfam" id="PF05056">
    <property type="entry name" value="DUF674"/>
    <property type="match status" value="1"/>
</dbReference>
<comment type="caution">
    <text evidence="1">The sequence shown here is derived from an EMBL/GenBank/DDBJ whole genome shotgun (WGS) entry which is preliminary data.</text>
</comment>
<name>A0A565CGM9_9BRAS</name>
<organism evidence="1 2">
    <name type="scientific">Arabis nemorensis</name>
    <dbReference type="NCBI Taxonomy" id="586526"/>
    <lineage>
        <taxon>Eukaryota</taxon>
        <taxon>Viridiplantae</taxon>
        <taxon>Streptophyta</taxon>
        <taxon>Embryophyta</taxon>
        <taxon>Tracheophyta</taxon>
        <taxon>Spermatophyta</taxon>
        <taxon>Magnoliopsida</taxon>
        <taxon>eudicotyledons</taxon>
        <taxon>Gunneridae</taxon>
        <taxon>Pentapetalae</taxon>
        <taxon>rosids</taxon>
        <taxon>malvids</taxon>
        <taxon>Brassicales</taxon>
        <taxon>Brassicaceae</taxon>
        <taxon>Arabideae</taxon>
        <taxon>Arabis</taxon>
    </lineage>
</organism>
<evidence type="ECO:0000313" key="1">
    <source>
        <dbReference type="EMBL" id="VVB12890.1"/>
    </source>
</evidence>
<dbReference type="EMBL" id="CABITT030000008">
    <property type="protein sequence ID" value="VVB12890.1"/>
    <property type="molecule type" value="Genomic_DNA"/>
</dbReference>
<accession>A0A565CGM9</accession>
<dbReference type="AlphaFoldDB" id="A0A565CGM9"/>
<gene>
    <name evidence="1" type="ORF">ANE_LOCUS23334</name>
</gene>
<dbReference type="OrthoDB" id="1111065at2759"/>
<sequence>MSTYGCIGNLLGCFKDLSATQVSTFKSILPHYYRCKKQLLNIITEQPRKLKFADSGEPVVLIDPKSHGNDQSTEDKGFVKRDTKFTVTDDLIITPMNSSSAFCLLKKLQNQADDLEATSLLRASLVTSSALNTALWNLIAKKP</sequence>
<proteinExistence type="predicted"/>
<reference evidence="1" key="1">
    <citation type="submission" date="2019-07" db="EMBL/GenBank/DDBJ databases">
        <authorList>
            <person name="Dittberner H."/>
        </authorList>
    </citation>
    <scope>NUCLEOTIDE SEQUENCE [LARGE SCALE GENOMIC DNA]</scope>
</reference>
<evidence type="ECO:0000313" key="2">
    <source>
        <dbReference type="Proteomes" id="UP000489600"/>
    </source>
</evidence>
<dbReference type="InterPro" id="IPR007750">
    <property type="entry name" value="DUF674"/>
</dbReference>
<dbReference type="Proteomes" id="UP000489600">
    <property type="component" value="Unassembled WGS sequence"/>
</dbReference>
<keyword evidence="2" id="KW-1185">Reference proteome</keyword>
<protein>
    <submittedName>
        <fullName evidence="1">Uncharacterized protein</fullName>
    </submittedName>
</protein>